<dbReference type="AlphaFoldDB" id="A0ABD8ANK4"/>
<dbReference type="Proteomes" id="UP001364764">
    <property type="component" value="Chromosome"/>
</dbReference>
<evidence type="ECO:0000313" key="1">
    <source>
        <dbReference type="EMBL" id="WWP19124.1"/>
    </source>
</evidence>
<dbReference type="EMBL" id="CP145892">
    <property type="protein sequence ID" value="WWP19124.1"/>
    <property type="molecule type" value="Genomic_DNA"/>
</dbReference>
<organism evidence="1 2">
    <name type="scientific">Paenibacillus amylolyticus</name>
    <dbReference type="NCBI Taxonomy" id="1451"/>
    <lineage>
        <taxon>Bacteria</taxon>
        <taxon>Bacillati</taxon>
        <taxon>Bacillota</taxon>
        <taxon>Bacilli</taxon>
        <taxon>Bacillales</taxon>
        <taxon>Paenibacillaceae</taxon>
        <taxon>Paenibacillus</taxon>
    </lineage>
</organism>
<reference evidence="1 2" key="1">
    <citation type="submission" date="2024-02" db="EMBL/GenBank/DDBJ databases">
        <title>Complete sequences of two Paenibacillus sp. strains and one Lysinibacillus strain isolated from the environment on STAA medium highlight biotechnological potential.</title>
        <authorList>
            <person name="Attere S.A."/>
            <person name="Piche L.C."/>
            <person name="Intertaglia L."/>
            <person name="Lami R."/>
            <person name="Charette S.J."/>
            <person name="Vincent A.T."/>
        </authorList>
    </citation>
    <scope>NUCLEOTIDE SEQUENCE [LARGE SCALE GENOMIC DNA]</scope>
    <source>
        <strain evidence="1 2">Y5S-7</strain>
    </source>
</reference>
<name>A0ABD8ANK4_PAEAM</name>
<dbReference type="GeneID" id="93478180"/>
<protein>
    <submittedName>
        <fullName evidence="1">Uncharacterized protein</fullName>
    </submittedName>
</protein>
<proteinExistence type="predicted"/>
<accession>A0ABD8ANK4</accession>
<sequence length="99" mass="11348">MNQVIGKEHMGIFNFGDGVNESVSIGLIYYIGTVMKERDLMFYYKGAFRETDNVIYFKSDVSLAQNDVVLFGEKKYFIESVEREFLLLQRVGSIVSVSL</sequence>
<evidence type="ECO:0000313" key="2">
    <source>
        <dbReference type="Proteomes" id="UP001364764"/>
    </source>
</evidence>
<gene>
    <name evidence="1" type="ORF">V6668_21905</name>
</gene>
<dbReference type="RefSeq" id="WP_338706665.1">
    <property type="nucleotide sequence ID" value="NZ_CP145892.1"/>
</dbReference>